<gene>
    <name evidence="2" type="ORF">AG1IA_02306</name>
</gene>
<evidence type="ECO:0000313" key="2">
    <source>
        <dbReference type="EMBL" id="ELU43664.1"/>
    </source>
</evidence>
<dbReference type="HOGENOM" id="CLU_1929027_0_0_1"/>
<dbReference type="Proteomes" id="UP000011668">
    <property type="component" value="Unassembled WGS sequence"/>
</dbReference>
<name>L8X4V6_THACA</name>
<evidence type="ECO:0000313" key="3">
    <source>
        <dbReference type="Proteomes" id="UP000011668"/>
    </source>
</evidence>
<dbReference type="OrthoDB" id="3251847at2759"/>
<feature type="chain" id="PRO_5003997150" evidence="1">
    <location>
        <begin position="25"/>
        <end position="131"/>
    </location>
</feature>
<dbReference type="EMBL" id="AFRT01000518">
    <property type="protein sequence ID" value="ELU43664.1"/>
    <property type="molecule type" value="Genomic_DNA"/>
</dbReference>
<comment type="caution">
    <text evidence="2">The sequence shown here is derived from an EMBL/GenBank/DDBJ whole genome shotgun (WGS) entry which is preliminary data.</text>
</comment>
<keyword evidence="3" id="KW-1185">Reference proteome</keyword>
<proteinExistence type="predicted"/>
<evidence type="ECO:0000256" key="1">
    <source>
        <dbReference type="SAM" id="SignalP"/>
    </source>
</evidence>
<keyword evidence="1" id="KW-0732">Signal</keyword>
<reference evidence="2 3" key="1">
    <citation type="journal article" date="2013" name="Nat. Commun.">
        <title>The evolution and pathogenic mechanisms of the rice sheath blight pathogen.</title>
        <authorList>
            <person name="Zheng A."/>
            <person name="Lin R."/>
            <person name="Xu L."/>
            <person name="Qin P."/>
            <person name="Tang C."/>
            <person name="Ai P."/>
            <person name="Zhang D."/>
            <person name="Liu Y."/>
            <person name="Sun Z."/>
            <person name="Feng H."/>
            <person name="Wang Y."/>
            <person name="Chen Y."/>
            <person name="Liang X."/>
            <person name="Fu R."/>
            <person name="Li Q."/>
            <person name="Zhang J."/>
            <person name="Yu X."/>
            <person name="Xie Z."/>
            <person name="Ding L."/>
            <person name="Guan P."/>
            <person name="Tang J."/>
            <person name="Liang Y."/>
            <person name="Wang S."/>
            <person name="Deng Q."/>
            <person name="Li S."/>
            <person name="Zhu J."/>
            <person name="Wang L."/>
            <person name="Liu H."/>
            <person name="Li P."/>
        </authorList>
    </citation>
    <scope>NUCLEOTIDE SEQUENCE [LARGE SCALE GENOMIC DNA]</scope>
    <source>
        <strain evidence="3">AG-1 IA</strain>
    </source>
</reference>
<sequence>MPRLKTRMIWSVLIVATWVEVALAYSINATIYDTNTAHVTYSDTPIACKRWVNSWLFWKVCDSWVEPWAPSTYHLQGKVSTLHSSLNHQTASLSVDFKGTVTNIPSIISVLTDVVTRNRRLGVWSSIEPIN</sequence>
<dbReference type="AlphaFoldDB" id="L8X4V6"/>
<accession>L8X4V6</accession>
<protein>
    <submittedName>
        <fullName evidence="2">Uncharacterized protein</fullName>
    </submittedName>
</protein>
<feature type="signal peptide" evidence="1">
    <location>
        <begin position="1"/>
        <end position="24"/>
    </location>
</feature>
<organism evidence="2 3">
    <name type="scientific">Thanatephorus cucumeris (strain AG1-IA)</name>
    <name type="common">Rice sheath blight fungus</name>
    <name type="synonym">Rhizoctonia solani</name>
    <dbReference type="NCBI Taxonomy" id="983506"/>
    <lineage>
        <taxon>Eukaryota</taxon>
        <taxon>Fungi</taxon>
        <taxon>Dikarya</taxon>
        <taxon>Basidiomycota</taxon>
        <taxon>Agaricomycotina</taxon>
        <taxon>Agaricomycetes</taxon>
        <taxon>Cantharellales</taxon>
        <taxon>Ceratobasidiaceae</taxon>
        <taxon>Rhizoctonia</taxon>
        <taxon>Rhizoctonia solani AG-1</taxon>
    </lineage>
</organism>